<evidence type="ECO:0000256" key="6">
    <source>
        <dbReference type="ARBA" id="ARBA00023125"/>
    </source>
</evidence>
<dbReference type="InterPro" id="IPR020449">
    <property type="entry name" value="Tscrpt_reg_AraC-type_HTH"/>
</dbReference>
<dbReference type="PANTHER" id="PTHR42713:SF3">
    <property type="entry name" value="TRANSCRIPTIONAL REGULATORY PROTEIN HPTR"/>
    <property type="match status" value="1"/>
</dbReference>
<name>A0A179T5E5_9BACI</name>
<dbReference type="SMART" id="SM00342">
    <property type="entry name" value="HTH_ARAC"/>
    <property type="match status" value="1"/>
</dbReference>
<feature type="domain" description="HTH araC/xylS-type" evidence="9">
    <location>
        <begin position="419"/>
        <end position="517"/>
    </location>
</feature>
<keyword evidence="2" id="KW-0963">Cytoplasm</keyword>
<dbReference type="GO" id="GO:0003700">
    <property type="term" value="F:DNA-binding transcription factor activity"/>
    <property type="evidence" value="ECO:0007669"/>
    <property type="project" value="InterPro"/>
</dbReference>
<evidence type="ECO:0000313" key="12">
    <source>
        <dbReference type="Proteomes" id="UP000078534"/>
    </source>
</evidence>
<dbReference type="Gene3D" id="3.40.50.2300">
    <property type="match status" value="1"/>
</dbReference>
<keyword evidence="6" id="KW-0238">DNA-binding</keyword>
<keyword evidence="4" id="KW-0902">Two-component regulatory system</keyword>
<dbReference type="Proteomes" id="UP000078534">
    <property type="component" value="Unassembled WGS sequence"/>
</dbReference>
<comment type="subcellular location">
    <subcellularLocation>
        <location evidence="1">Cytoplasm</location>
    </subcellularLocation>
</comment>
<dbReference type="GO" id="GO:0005737">
    <property type="term" value="C:cytoplasm"/>
    <property type="evidence" value="ECO:0007669"/>
    <property type="project" value="UniProtKB-SubCell"/>
</dbReference>
<evidence type="ECO:0000259" key="10">
    <source>
        <dbReference type="PROSITE" id="PS50110"/>
    </source>
</evidence>
<evidence type="ECO:0000256" key="1">
    <source>
        <dbReference type="ARBA" id="ARBA00004496"/>
    </source>
</evidence>
<protein>
    <recommendedName>
        <fullName evidence="13">Response regulator transcription factor</fullName>
    </recommendedName>
</protein>
<dbReference type="GO" id="GO:0000160">
    <property type="term" value="P:phosphorelay signal transduction system"/>
    <property type="evidence" value="ECO:0007669"/>
    <property type="project" value="UniProtKB-KW"/>
</dbReference>
<keyword evidence="12" id="KW-1185">Reference proteome</keyword>
<evidence type="ECO:0008006" key="13">
    <source>
        <dbReference type="Google" id="ProtNLM"/>
    </source>
</evidence>
<evidence type="ECO:0000256" key="4">
    <source>
        <dbReference type="ARBA" id="ARBA00023012"/>
    </source>
</evidence>
<dbReference type="InterPro" id="IPR009057">
    <property type="entry name" value="Homeodomain-like_sf"/>
</dbReference>
<evidence type="ECO:0000259" key="9">
    <source>
        <dbReference type="PROSITE" id="PS01124"/>
    </source>
</evidence>
<sequence>MITVAFKVFLVDDDRYVRKGLMNLIDWEGCGFEVCAEADNGEDALEYIQKFHPDLVITDIKMPVLDGLELIKHTVELKKTNPNFIIISGYSDFNYAQRAVKYGVHDFILKPVDKEEIEETLRKVADKYTKELQLNRNRENIVAETAFNDLLTIELEEDLRHDCVKKLNIDQTIGFAYIIIEINNVPVNTIKIREIISRAIHGEAVNSTTLFREHGSNRIGLLVKNEEIQPFSGGIIHFSEIVKAQITIHLQTDVTIYVGRIVDDAIDIKESYETAIKALQFKYVEASEKPIVYGNTKNRSVNYIELDQTQYQSLMEHIEENLISEIRKDVVMMFEQFQEKAFAKDAVRTSINRVVHEVVKTLQSMDGDEKNLTTLQSMLNWDNQPSTLVEVKNMFLDFLLEAAGMLNRLNKECGSGNIRRIKKYVDTHYKNDLTLKHIANTFYMNPVYMGQLFKKTYGMYFKEYILQVRINEAKKQLRQTDLRIYQVAESVGFSNPDYFVTQFEKTTGMTPTQYRKKL</sequence>
<evidence type="ECO:0000256" key="2">
    <source>
        <dbReference type="ARBA" id="ARBA00022490"/>
    </source>
</evidence>
<dbReference type="OrthoDB" id="342399at2"/>
<dbReference type="SUPFAM" id="SSF46689">
    <property type="entry name" value="Homeodomain-like"/>
    <property type="match status" value="2"/>
</dbReference>
<organism evidence="11 12">
    <name type="scientific">Metabacillus litoralis</name>
    <dbReference type="NCBI Taxonomy" id="152268"/>
    <lineage>
        <taxon>Bacteria</taxon>
        <taxon>Bacillati</taxon>
        <taxon>Bacillota</taxon>
        <taxon>Bacilli</taxon>
        <taxon>Bacillales</taxon>
        <taxon>Bacillaceae</taxon>
        <taxon>Metabacillus</taxon>
    </lineage>
</organism>
<accession>A0A179T5E5</accession>
<dbReference type="InterPro" id="IPR051552">
    <property type="entry name" value="HptR"/>
</dbReference>
<dbReference type="PANTHER" id="PTHR42713">
    <property type="entry name" value="HISTIDINE KINASE-RELATED"/>
    <property type="match status" value="1"/>
</dbReference>
<dbReference type="Gene3D" id="1.10.10.60">
    <property type="entry name" value="Homeodomain-like"/>
    <property type="match status" value="2"/>
</dbReference>
<evidence type="ECO:0000256" key="8">
    <source>
        <dbReference type="PROSITE-ProRule" id="PRU00169"/>
    </source>
</evidence>
<dbReference type="InterPro" id="IPR011006">
    <property type="entry name" value="CheY-like_superfamily"/>
</dbReference>
<dbReference type="InterPro" id="IPR018062">
    <property type="entry name" value="HTH_AraC-typ_CS"/>
</dbReference>
<dbReference type="AlphaFoldDB" id="A0A179T5E5"/>
<keyword evidence="7" id="KW-0804">Transcription</keyword>
<evidence type="ECO:0000313" key="11">
    <source>
        <dbReference type="EMBL" id="OAS89215.1"/>
    </source>
</evidence>
<dbReference type="STRING" id="152268.A6K24_01255"/>
<comment type="caution">
    <text evidence="11">The sequence shown here is derived from an EMBL/GenBank/DDBJ whole genome shotgun (WGS) entry which is preliminary data.</text>
</comment>
<dbReference type="Pfam" id="PF00072">
    <property type="entry name" value="Response_reg"/>
    <property type="match status" value="1"/>
</dbReference>
<feature type="domain" description="Response regulatory" evidence="10">
    <location>
        <begin position="7"/>
        <end position="125"/>
    </location>
</feature>
<dbReference type="GO" id="GO:0043565">
    <property type="term" value="F:sequence-specific DNA binding"/>
    <property type="evidence" value="ECO:0007669"/>
    <property type="project" value="InterPro"/>
</dbReference>
<dbReference type="Pfam" id="PF17853">
    <property type="entry name" value="GGDEF_2"/>
    <property type="match status" value="1"/>
</dbReference>
<proteinExistence type="predicted"/>
<evidence type="ECO:0000256" key="3">
    <source>
        <dbReference type="ARBA" id="ARBA00022553"/>
    </source>
</evidence>
<feature type="modified residue" description="4-aspartylphosphate" evidence="8">
    <location>
        <position position="59"/>
    </location>
</feature>
<dbReference type="CDD" id="cd17536">
    <property type="entry name" value="REC_YesN-like"/>
    <property type="match status" value="1"/>
</dbReference>
<dbReference type="Pfam" id="PF12833">
    <property type="entry name" value="HTH_18"/>
    <property type="match status" value="1"/>
</dbReference>
<dbReference type="PROSITE" id="PS50110">
    <property type="entry name" value="RESPONSE_REGULATORY"/>
    <property type="match status" value="1"/>
</dbReference>
<dbReference type="InterPro" id="IPR018060">
    <property type="entry name" value="HTH_AraC"/>
</dbReference>
<reference evidence="12" key="1">
    <citation type="submission" date="2016-04" db="EMBL/GenBank/DDBJ databases">
        <authorList>
            <person name="Lyu Z."/>
            <person name="Lyu W."/>
        </authorList>
    </citation>
    <scope>NUCLEOTIDE SEQUENCE [LARGE SCALE GENOMIC DNA]</scope>
    <source>
        <strain evidence="12">C44</strain>
    </source>
</reference>
<dbReference type="SUPFAM" id="SSF52172">
    <property type="entry name" value="CheY-like"/>
    <property type="match status" value="1"/>
</dbReference>
<gene>
    <name evidence="11" type="ORF">A6K24_01255</name>
</gene>
<dbReference type="EMBL" id="LWSG01000001">
    <property type="protein sequence ID" value="OAS89215.1"/>
    <property type="molecule type" value="Genomic_DNA"/>
</dbReference>
<dbReference type="SMART" id="SM00448">
    <property type="entry name" value="REC"/>
    <property type="match status" value="1"/>
</dbReference>
<keyword evidence="3 8" id="KW-0597">Phosphoprotein</keyword>
<dbReference type="PROSITE" id="PS01124">
    <property type="entry name" value="HTH_ARAC_FAMILY_2"/>
    <property type="match status" value="1"/>
</dbReference>
<dbReference type="InterPro" id="IPR041522">
    <property type="entry name" value="CdaR_GGDEF"/>
</dbReference>
<keyword evidence="5" id="KW-0805">Transcription regulation</keyword>
<evidence type="ECO:0000256" key="7">
    <source>
        <dbReference type="ARBA" id="ARBA00023163"/>
    </source>
</evidence>
<dbReference type="InterPro" id="IPR001789">
    <property type="entry name" value="Sig_transdc_resp-reg_receiver"/>
</dbReference>
<dbReference type="PROSITE" id="PS00041">
    <property type="entry name" value="HTH_ARAC_FAMILY_1"/>
    <property type="match status" value="1"/>
</dbReference>
<evidence type="ECO:0000256" key="5">
    <source>
        <dbReference type="ARBA" id="ARBA00023015"/>
    </source>
</evidence>
<dbReference type="PRINTS" id="PR00032">
    <property type="entry name" value="HTHARAC"/>
</dbReference>